<organism evidence="12 13">
    <name type="scientific">Anaerobaca lacustris</name>
    <dbReference type="NCBI Taxonomy" id="3044600"/>
    <lineage>
        <taxon>Bacteria</taxon>
        <taxon>Pseudomonadati</taxon>
        <taxon>Planctomycetota</taxon>
        <taxon>Phycisphaerae</taxon>
        <taxon>Sedimentisphaerales</taxon>
        <taxon>Anaerobacaceae</taxon>
        <taxon>Anaerobaca</taxon>
    </lineage>
</organism>
<keyword evidence="8 11" id="KW-1133">Transmembrane helix</keyword>
<protein>
    <recommendedName>
        <fullName evidence="3">Type II secretion system protein J</fullName>
    </recommendedName>
</protein>
<dbReference type="AlphaFoldDB" id="A0AAW6TQL0"/>
<proteinExistence type="inferred from homology"/>
<evidence type="ECO:0000256" key="7">
    <source>
        <dbReference type="ARBA" id="ARBA00022692"/>
    </source>
</evidence>
<dbReference type="RefSeq" id="WP_349243348.1">
    <property type="nucleotide sequence ID" value="NZ_JASCXX010000002.1"/>
</dbReference>
<keyword evidence="6" id="KW-0997">Cell inner membrane</keyword>
<evidence type="ECO:0000313" key="12">
    <source>
        <dbReference type="EMBL" id="MDI6447937.1"/>
    </source>
</evidence>
<evidence type="ECO:0000256" key="11">
    <source>
        <dbReference type="SAM" id="Phobius"/>
    </source>
</evidence>
<keyword evidence="9 11" id="KW-0472">Membrane</keyword>
<evidence type="ECO:0000256" key="3">
    <source>
        <dbReference type="ARBA" id="ARBA00021539"/>
    </source>
</evidence>
<comment type="subcellular location">
    <subcellularLocation>
        <location evidence="1">Cell inner membrane</location>
        <topology evidence="1">Single-pass membrane protein</topology>
    </subcellularLocation>
</comment>
<dbReference type="PANTHER" id="PTHR39583:SF2">
    <property type="entry name" value="TYPE II SECRETION SYSTEM PROTEIN J"/>
    <property type="match status" value="1"/>
</dbReference>
<feature type="transmembrane region" description="Helical" evidence="11">
    <location>
        <begin position="12"/>
        <end position="34"/>
    </location>
</feature>
<keyword evidence="5" id="KW-0488">Methylation</keyword>
<dbReference type="GO" id="GO:0015628">
    <property type="term" value="P:protein secretion by the type II secretion system"/>
    <property type="evidence" value="ECO:0007669"/>
    <property type="project" value="InterPro"/>
</dbReference>
<keyword evidence="4" id="KW-1003">Cell membrane</keyword>
<dbReference type="InterPro" id="IPR012902">
    <property type="entry name" value="N_methyl_site"/>
</dbReference>
<evidence type="ECO:0000256" key="6">
    <source>
        <dbReference type="ARBA" id="ARBA00022519"/>
    </source>
</evidence>
<dbReference type="GO" id="GO:0015627">
    <property type="term" value="C:type II protein secretion system complex"/>
    <property type="evidence" value="ECO:0007669"/>
    <property type="project" value="InterPro"/>
</dbReference>
<dbReference type="SUPFAM" id="SSF54523">
    <property type="entry name" value="Pili subunits"/>
    <property type="match status" value="1"/>
</dbReference>
<keyword evidence="7 11" id="KW-0812">Transmembrane</keyword>
<evidence type="ECO:0000256" key="9">
    <source>
        <dbReference type="ARBA" id="ARBA00023136"/>
    </source>
</evidence>
<dbReference type="InterPro" id="IPR010055">
    <property type="entry name" value="T2SS_protein-GspJ"/>
</dbReference>
<dbReference type="InterPro" id="IPR045584">
    <property type="entry name" value="Pilin-like"/>
</dbReference>
<accession>A0AAW6TQL0</accession>
<feature type="region of interest" description="Disordered" evidence="10">
    <location>
        <begin position="223"/>
        <end position="247"/>
    </location>
</feature>
<dbReference type="GO" id="GO:0005886">
    <property type="term" value="C:plasma membrane"/>
    <property type="evidence" value="ECO:0007669"/>
    <property type="project" value="UniProtKB-SubCell"/>
</dbReference>
<evidence type="ECO:0000256" key="10">
    <source>
        <dbReference type="SAM" id="MobiDB-lite"/>
    </source>
</evidence>
<gene>
    <name evidence="12" type="ORF">QJ522_02680</name>
</gene>
<dbReference type="Proteomes" id="UP001431776">
    <property type="component" value="Unassembled WGS sequence"/>
</dbReference>
<dbReference type="EMBL" id="JASCXX010000002">
    <property type="protein sequence ID" value="MDI6447937.1"/>
    <property type="molecule type" value="Genomic_DNA"/>
</dbReference>
<evidence type="ECO:0000313" key="13">
    <source>
        <dbReference type="Proteomes" id="UP001431776"/>
    </source>
</evidence>
<name>A0AAW6TQL0_9BACT</name>
<evidence type="ECO:0000256" key="1">
    <source>
        <dbReference type="ARBA" id="ARBA00004377"/>
    </source>
</evidence>
<dbReference type="Gene3D" id="2.10.70.20">
    <property type="entry name" value="gspk-gspi-gspj complex like domains"/>
    <property type="match status" value="1"/>
</dbReference>
<evidence type="ECO:0000256" key="2">
    <source>
        <dbReference type="ARBA" id="ARBA00011084"/>
    </source>
</evidence>
<comment type="similarity">
    <text evidence="2">Belongs to the GSP J family.</text>
</comment>
<evidence type="ECO:0000256" key="5">
    <source>
        <dbReference type="ARBA" id="ARBA00022481"/>
    </source>
</evidence>
<dbReference type="NCBIfam" id="TIGR02532">
    <property type="entry name" value="IV_pilin_GFxxxE"/>
    <property type="match status" value="1"/>
</dbReference>
<comment type="caution">
    <text evidence="12">The sequence shown here is derived from an EMBL/GenBank/DDBJ whole genome shotgun (WGS) entry which is preliminary data.</text>
</comment>
<keyword evidence="13" id="KW-1185">Reference proteome</keyword>
<dbReference type="Pfam" id="PF11612">
    <property type="entry name" value="T2SSJ"/>
    <property type="match status" value="1"/>
</dbReference>
<dbReference type="InterPro" id="IPR051621">
    <property type="entry name" value="T2SS_protein_J"/>
</dbReference>
<dbReference type="Pfam" id="PF07963">
    <property type="entry name" value="N_methyl"/>
    <property type="match status" value="1"/>
</dbReference>
<dbReference type="PANTHER" id="PTHR39583">
    <property type="entry name" value="TYPE II SECRETION SYSTEM PROTEIN J-RELATED"/>
    <property type="match status" value="1"/>
</dbReference>
<sequence length="247" mass="26523">MRVPTAANRGFTLAEVLVASTISAFIAIVAVGALKAVSDSAAAVTGGSETATEVRFAARMLARDLTNFYRDRDQRSMRLVGSSQGSDDSAGAFLRFYVVGRANARVGQPEGDVYEVEYLLGGSTLVEMTDNDQSDSSTLYRRLWPNPDENRQPGGILTPLAENIDVFQIRFSDGQQWTTSWPEEMRSLPLLIEITLGTLPQGRGAPVVETFMVRFPRMPEAADAASMVQGGQAGGPGAEPDSSGGRR</sequence>
<evidence type="ECO:0000256" key="4">
    <source>
        <dbReference type="ARBA" id="ARBA00022475"/>
    </source>
</evidence>
<reference evidence="12" key="1">
    <citation type="submission" date="2023-05" db="EMBL/GenBank/DDBJ databases">
        <title>Anaerotaeda fermentans gen. nov., sp. nov., a novel anaerobic planctomycete of the new family within the order Sedimentisphaerales isolated from Taman Peninsula, Russia.</title>
        <authorList>
            <person name="Khomyakova M.A."/>
            <person name="Merkel A.Y."/>
            <person name="Slobodkin A.I."/>
        </authorList>
    </citation>
    <scope>NUCLEOTIDE SEQUENCE</scope>
    <source>
        <strain evidence="12">M17dextr</strain>
    </source>
</reference>
<evidence type="ECO:0000256" key="8">
    <source>
        <dbReference type="ARBA" id="ARBA00022989"/>
    </source>
</evidence>